<feature type="non-terminal residue" evidence="1">
    <location>
        <position position="55"/>
    </location>
</feature>
<reference evidence="1" key="1">
    <citation type="journal article" date="2014" name="Front. Microbiol.">
        <title>High frequency of phylogenetically diverse reductive dehalogenase-homologous genes in deep subseafloor sedimentary metagenomes.</title>
        <authorList>
            <person name="Kawai M."/>
            <person name="Futagami T."/>
            <person name="Toyoda A."/>
            <person name="Takaki Y."/>
            <person name="Nishi S."/>
            <person name="Hori S."/>
            <person name="Arai W."/>
            <person name="Tsubouchi T."/>
            <person name="Morono Y."/>
            <person name="Uchiyama I."/>
            <person name="Ito T."/>
            <person name="Fujiyama A."/>
            <person name="Inagaki F."/>
            <person name="Takami H."/>
        </authorList>
    </citation>
    <scope>NUCLEOTIDE SEQUENCE</scope>
    <source>
        <strain evidence="1">Expedition CK06-06</strain>
    </source>
</reference>
<dbReference type="EMBL" id="BARS01052758">
    <property type="protein sequence ID" value="GAG45416.1"/>
    <property type="molecule type" value="Genomic_DNA"/>
</dbReference>
<sequence length="55" mass="6224">MEEVEIDVLDGFNELLQAMRRRRGNERKNEMGFLLVSADGQGKPNVMTLTWLGTG</sequence>
<dbReference type="AlphaFoldDB" id="X0ZAI5"/>
<protein>
    <submittedName>
        <fullName evidence="1">Uncharacterized protein</fullName>
    </submittedName>
</protein>
<gene>
    <name evidence="1" type="ORF">S01H1_78391</name>
</gene>
<organism evidence="1">
    <name type="scientific">marine sediment metagenome</name>
    <dbReference type="NCBI Taxonomy" id="412755"/>
    <lineage>
        <taxon>unclassified sequences</taxon>
        <taxon>metagenomes</taxon>
        <taxon>ecological metagenomes</taxon>
    </lineage>
</organism>
<evidence type="ECO:0000313" key="1">
    <source>
        <dbReference type="EMBL" id="GAG45416.1"/>
    </source>
</evidence>
<proteinExistence type="predicted"/>
<accession>X0ZAI5</accession>
<comment type="caution">
    <text evidence="1">The sequence shown here is derived from an EMBL/GenBank/DDBJ whole genome shotgun (WGS) entry which is preliminary data.</text>
</comment>
<name>X0ZAI5_9ZZZZ</name>